<dbReference type="JaponicusDB" id="SJAG_06002"/>
<dbReference type="Pfam" id="PF06522">
    <property type="entry name" value="B12D"/>
    <property type="match status" value="1"/>
</dbReference>
<evidence type="ECO:0000313" key="2">
    <source>
        <dbReference type="EMBL" id="EQC53055.1"/>
    </source>
</evidence>
<name>T0RSY3_SCHJY</name>
<dbReference type="HOGENOM" id="CLU_214587_0_0_1"/>
<dbReference type="InterPro" id="IPR010530">
    <property type="entry name" value="B12D"/>
</dbReference>
<dbReference type="Proteomes" id="UP000001744">
    <property type="component" value="Unassembled WGS sequence"/>
</dbReference>
<dbReference type="RefSeq" id="XP_011048983.1">
    <property type="nucleotide sequence ID" value="XM_011050681.1"/>
</dbReference>
<keyword evidence="1" id="KW-0812">Transmembrane</keyword>
<gene>
    <name evidence="2" type="ORF">SJAG_06002</name>
</gene>
<dbReference type="OrthoDB" id="202195at2759"/>
<evidence type="ECO:0000256" key="1">
    <source>
        <dbReference type="SAM" id="Phobius"/>
    </source>
</evidence>
<proteinExistence type="predicted"/>
<dbReference type="GeneID" id="22831105"/>
<reference evidence="2 3" key="1">
    <citation type="journal article" date="2011" name="Science">
        <title>Comparative functional genomics of the fission yeasts.</title>
        <authorList>
            <person name="Rhind N."/>
            <person name="Chen Z."/>
            <person name="Yassour M."/>
            <person name="Thompson D.A."/>
            <person name="Haas B.J."/>
            <person name="Habib N."/>
            <person name="Wapinski I."/>
            <person name="Roy S."/>
            <person name="Lin M.F."/>
            <person name="Heiman D.I."/>
            <person name="Young S.K."/>
            <person name="Furuya K."/>
            <person name="Guo Y."/>
            <person name="Pidoux A."/>
            <person name="Chen H.M."/>
            <person name="Robbertse B."/>
            <person name="Goldberg J.M."/>
            <person name="Aoki K."/>
            <person name="Bayne E.H."/>
            <person name="Berlin A.M."/>
            <person name="Desjardins C.A."/>
            <person name="Dobbs E."/>
            <person name="Dukaj L."/>
            <person name="Fan L."/>
            <person name="FitzGerald M.G."/>
            <person name="French C."/>
            <person name="Gujja S."/>
            <person name="Hansen K."/>
            <person name="Keifenheim D."/>
            <person name="Levin J.Z."/>
            <person name="Mosher R.A."/>
            <person name="Mueller C.A."/>
            <person name="Pfiffner J."/>
            <person name="Priest M."/>
            <person name="Russ C."/>
            <person name="Smialowska A."/>
            <person name="Swoboda P."/>
            <person name="Sykes S.M."/>
            <person name="Vaughn M."/>
            <person name="Vengrova S."/>
            <person name="Yoder R."/>
            <person name="Zeng Q."/>
            <person name="Allshire R."/>
            <person name="Baulcombe D."/>
            <person name="Birren B.W."/>
            <person name="Brown W."/>
            <person name="Ekwall K."/>
            <person name="Kellis M."/>
            <person name="Leatherwood J."/>
            <person name="Levin H."/>
            <person name="Margalit H."/>
            <person name="Martienssen R."/>
            <person name="Nieduszynski C.A."/>
            <person name="Spatafora J.W."/>
            <person name="Friedman N."/>
            <person name="Dalgaard J.Z."/>
            <person name="Baumann P."/>
            <person name="Niki H."/>
            <person name="Regev A."/>
            <person name="Nusbaum C."/>
        </authorList>
    </citation>
    <scope>NUCLEOTIDE SEQUENCE [LARGE SCALE GENOMIC DNA]</scope>
    <source>
        <strain evidence="3">yFS275 / FY16936</strain>
    </source>
</reference>
<evidence type="ECO:0000313" key="3">
    <source>
        <dbReference type="Proteomes" id="UP000001744"/>
    </source>
</evidence>
<dbReference type="EMBL" id="KE651166">
    <property type="protein sequence ID" value="EQC53055.1"/>
    <property type="molecule type" value="Genomic_DNA"/>
</dbReference>
<protein>
    <submittedName>
        <fullName evidence="2">Uncharacterized protein</fullName>
    </submittedName>
</protein>
<accession>T0RSY3</accession>
<dbReference type="VEuPathDB" id="FungiDB:SJAG_06002"/>
<dbReference type="AlphaFoldDB" id="T0RSY3"/>
<organism evidence="2 3">
    <name type="scientific">Schizosaccharomyces japonicus (strain yFS275 / FY16936)</name>
    <name type="common">Fission yeast</name>
    <dbReference type="NCBI Taxonomy" id="402676"/>
    <lineage>
        <taxon>Eukaryota</taxon>
        <taxon>Fungi</taxon>
        <taxon>Dikarya</taxon>
        <taxon>Ascomycota</taxon>
        <taxon>Taphrinomycotina</taxon>
        <taxon>Schizosaccharomycetes</taxon>
        <taxon>Schizosaccharomycetales</taxon>
        <taxon>Schizosaccharomycetaceae</taxon>
        <taxon>Schizosaccharomyces</taxon>
    </lineage>
</organism>
<keyword evidence="3" id="KW-1185">Reference proteome</keyword>
<feature type="transmembrane region" description="Helical" evidence="1">
    <location>
        <begin position="12"/>
        <end position="30"/>
    </location>
</feature>
<keyword evidence="1" id="KW-0472">Membrane</keyword>
<keyword evidence="1" id="KW-1133">Transmembrane helix</keyword>
<sequence length="49" mass="5502">MKPKFKIPFELLPLAAAISTAVGIAGFTIARKLYRDKTIRVNPAERKQM</sequence>